<organism evidence="1 2">
    <name type="scientific">Mycolicibacterium neworleansense</name>
    <dbReference type="NCBI Taxonomy" id="146018"/>
    <lineage>
        <taxon>Bacteria</taxon>
        <taxon>Bacillati</taxon>
        <taxon>Actinomycetota</taxon>
        <taxon>Actinomycetes</taxon>
        <taxon>Mycobacteriales</taxon>
        <taxon>Mycobacteriaceae</taxon>
        <taxon>Mycolicibacterium</taxon>
    </lineage>
</organism>
<evidence type="ECO:0000313" key="1">
    <source>
        <dbReference type="EMBL" id="CRZ17752.1"/>
    </source>
</evidence>
<dbReference type="RefSeq" id="WP_090517191.1">
    <property type="nucleotide sequence ID" value="NZ_CWKH01000002.1"/>
</dbReference>
<dbReference type="OrthoDB" id="4731134at2"/>
<dbReference type="AlphaFoldDB" id="A0A0H5RW54"/>
<dbReference type="Gene3D" id="1.10.287.1060">
    <property type="entry name" value="ESAT-6-like"/>
    <property type="match status" value="1"/>
</dbReference>
<accession>A0A0H5RW54</accession>
<dbReference type="Pfam" id="PF06013">
    <property type="entry name" value="WXG100"/>
    <property type="match status" value="1"/>
</dbReference>
<dbReference type="InterPro" id="IPR036689">
    <property type="entry name" value="ESAT-6-like_sf"/>
</dbReference>
<dbReference type="STRING" id="146018.BN2156_04644"/>
<keyword evidence="2" id="KW-1185">Reference proteome</keyword>
<protein>
    <submittedName>
        <fullName evidence="1">Proteins of 100 residues with WXG</fullName>
    </submittedName>
</protein>
<proteinExistence type="predicted"/>
<dbReference type="SUPFAM" id="SSF140453">
    <property type="entry name" value="EsxAB dimer-like"/>
    <property type="match status" value="1"/>
</dbReference>
<reference evidence="2" key="1">
    <citation type="submission" date="2015-07" db="EMBL/GenBank/DDBJ databases">
        <authorList>
            <person name="Urmite Genomes"/>
        </authorList>
    </citation>
    <scope>NUCLEOTIDE SEQUENCE [LARGE SCALE GENOMIC DNA]</scope>
    <source>
        <strain evidence="2">type strain: ATCC 49404</strain>
    </source>
</reference>
<dbReference type="Proteomes" id="UP000199147">
    <property type="component" value="Unassembled WGS sequence"/>
</dbReference>
<dbReference type="InterPro" id="IPR010310">
    <property type="entry name" value="T7SS_ESAT-6-like"/>
</dbReference>
<name>A0A0H5RW54_9MYCO</name>
<evidence type="ECO:0000313" key="2">
    <source>
        <dbReference type="Proteomes" id="UP000199147"/>
    </source>
</evidence>
<sequence>MTLHLTPAEAQQKIENIDKQMMDVRRLAAQILDQTESMTASSWTGGKAAKFRGIMTQHHEDFNYVINNLQQIVDKGKSDINALVTHDAD</sequence>
<gene>
    <name evidence="1" type="ORF">BN2156_04644</name>
</gene>
<dbReference type="EMBL" id="CWKH01000002">
    <property type="protein sequence ID" value="CRZ17752.1"/>
    <property type="molecule type" value="Genomic_DNA"/>
</dbReference>